<evidence type="ECO:0000313" key="10">
    <source>
        <dbReference type="EMBL" id="EDN99233.1"/>
    </source>
</evidence>
<dbReference type="SMART" id="SM00249">
    <property type="entry name" value="PHD"/>
    <property type="match status" value="1"/>
</dbReference>
<dbReference type="STRING" id="665079.A7F912"/>
<dbReference type="GO" id="GO:0003677">
    <property type="term" value="F:DNA binding"/>
    <property type="evidence" value="ECO:0000318"/>
    <property type="project" value="GO_Central"/>
</dbReference>
<name>A7F912_SCLS1</name>
<dbReference type="GO" id="GO:0016787">
    <property type="term" value="F:hydrolase activity"/>
    <property type="evidence" value="ECO:0007669"/>
    <property type="project" value="UniProtKB-KW"/>
</dbReference>
<dbReference type="SUPFAM" id="SSF52540">
    <property type="entry name" value="P-loop containing nucleoside triphosphate hydrolases"/>
    <property type="match status" value="3"/>
</dbReference>
<dbReference type="GO" id="GO:0008270">
    <property type="term" value="F:zinc ion binding"/>
    <property type="evidence" value="ECO:0007669"/>
    <property type="project" value="UniProtKB-KW"/>
</dbReference>
<dbReference type="KEGG" id="ssl:SS1G_14093"/>
<reference evidence="11" key="1">
    <citation type="journal article" date="2011" name="PLoS Genet.">
        <title>Genomic analysis of the necrotrophic fungal pathogens Sclerotinia sclerotiorum and Botrytis cinerea.</title>
        <authorList>
            <person name="Amselem J."/>
            <person name="Cuomo C.A."/>
            <person name="van Kan J.A."/>
            <person name="Viaud M."/>
            <person name="Benito E.P."/>
            <person name="Couloux A."/>
            <person name="Coutinho P.M."/>
            <person name="de Vries R.P."/>
            <person name="Dyer P.S."/>
            <person name="Fillinger S."/>
            <person name="Fournier E."/>
            <person name="Gout L."/>
            <person name="Hahn M."/>
            <person name="Kohn L."/>
            <person name="Lapalu N."/>
            <person name="Plummer K.M."/>
            <person name="Pradier J.M."/>
            <person name="Quevillon E."/>
            <person name="Sharon A."/>
            <person name="Simon A."/>
            <person name="ten Have A."/>
            <person name="Tudzynski B."/>
            <person name="Tudzynski P."/>
            <person name="Wincker P."/>
            <person name="Andrew M."/>
            <person name="Anthouard V."/>
            <person name="Beever R.E."/>
            <person name="Beffa R."/>
            <person name="Benoit I."/>
            <person name="Bouzid O."/>
            <person name="Brault B."/>
            <person name="Chen Z."/>
            <person name="Choquer M."/>
            <person name="Collemare J."/>
            <person name="Cotton P."/>
            <person name="Danchin E.G."/>
            <person name="Da Silva C."/>
            <person name="Gautier A."/>
            <person name="Giraud C."/>
            <person name="Giraud T."/>
            <person name="Gonzalez C."/>
            <person name="Grossetete S."/>
            <person name="Guldener U."/>
            <person name="Henrissat B."/>
            <person name="Howlett B.J."/>
            <person name="Kodira C."/>
            <person name="Kretschmer M."/>
            <person name="Lappartient A."/>
            <person name="Leroch M."/>
            <person name="Levis C."/>
            <person name="Mauceli E."/>
            <person name="Neuveglise C."/>
            <person name="Oeser B."/>
            <person name="Pearson M."/>
            <person name="Poulain J."/>
            <person name="Poussereau N."/>
            <person name="Quesneville H."/>
            <person name="Rascle C."/>
            <person name="Schumacher J."/>
            <person name="Segurens B."/>
            <person name="Sexton A."/>
            <person name="Silva E."/>
            <person name="Sirven C."/>
            <person name="Soanes D.M."/>
            <person name="Talbot N.J."/>
            <person name="Templeton M."/>
            <person name="Yandava C."/>
            <person name="Yarden O."/>
            <person name="Zeng Q."/>
            <person name="Rollins J.A."/>
            <person name="Lebrun M.H."/>
            <person name="Dickman M."/>
        </authorList>
    </citation>
    <scope>NUCLEOTIDE SEQUENCE [LARGE SCALE GENOMIC DNA]</scope>
    <source>
        <strain evidence="11">ATCC 18683 / 1980 / Ss-1</strain>
    </source>
</reference>
<dbReference type="PANTHER" id="PTHR10799">
    <property type="entry name" value="SNF2/RAD54 HELICASE FAMILY"/>
    <property type="match status" value="1"/>
</dbReference>
<evidence type="ECO:0000259" key="8">
    <source>
        <dbReference type="SMART" id="SM00249"/>
    </source>
</evidence>
<dbReference type="GO" id="GO:0005524">
    <property type="term" value="F:ATP binding"/>
    <property type="evidence" value="ECO:0007669"/>
    <property type="project" value="InterPro"/>
</dbReference>
<dbReference type="SUPFAM" id="SSF57903">
    <property type="entry name" value="FYVE/PHD zinc finger"/>
    <property type="match status" value="1"/>
</dbReference>
<dbReference type="RefSeq" id="XP_001584996.1">
    <property type="nucleotide sequence ID" value="XM_001584946.1"/>
</dbReference>
<evidence type="ECO:0000256" key="4">
    <source>
        <dbReference type="ARBA" id="ARBA00022801"/>
    </source>
</evidence>
<proteinExistence type="predicted"/>
<keyword evidence="1" id="KW-0479">Metal-binding</keyword>
<protein>
    <recommendedName>
        <fullName evidence="12">Helicase ATP-binding domain-containing protein</fullName>
    </recommendedName>
</protein>
<dbReference type="GO" id="GO:0070823">
    <property type="term" value="C:HDA1 complex"/>
    <property type="evidence" value="ECO:0007669"/>
    <property type="project" value="InterPro"/>
</dbReference>
<feature type="compositionally biased region" description="Polar residues" evidence="7">
    <location>
        <begin position="1025"/>
        <end position="1052"/>
    </location>
</feature>
<gene>
    <name evidence="10" type="ORF">SS1G_14093</name>
</gene>
<organism evidence="10 11">
    <name type="scientific">Sclerotinia sclerotiorum (strain ATCC 18683 / 1980 / Ss-1)</name>
    <name type="common">White mold</name>
    <name type="synonym">Whetzelinia sclerotiorum</name>
    <dbReference type="NCBI Taxonomy" id="665079"/>
    <lineage>
        <taxon>Eukaryota</taxon>
        <taxon>Fungi</taxon>
        <taxon>Dikarya</taxon>
        <taxon>Ascomycota</taxon>
        <taxon>Pezizomycotina</taxon>
        <taxon>Leotiomycetes</taxon>
        <taxon>Helotiales</taxon>
        <taxon>Sclerotiniaceae</taxon>
        <taxon>Sclerotinia</taxon>
    </lineage>
</organism>
<keyword evidence="5" id="KW-0862">Zinc</keyword>
<evidence type="ECO:0008006" key="12">
    <source>
        <dbReference type="Google" id="ProtNLM"/>
    </source>
</evidence>
<dbReference type="SMART" id="SM00487">
    <property type="entry name" value="DEXDc"/>
    <property type="match status" value="1"/>
</dbReference>
<accession>A7F912</accession>
<feature type="compositionally biased region" description="Low complexity" evidence="7">
    <location>
        <begin position="1065"/>
        <end position="1078"/>
    </location>
</feature>
<dbReference type="eggNOG" id="KOG0383">
    <property type="taxonomic scope" value="Eukaryota"/>
</dbReference>
<dbReference type="InterPro" id="IPR013083">
    <property type="entry name" value="Znf_RING/FYVE/PHD"/>
</dbReference>
<keyword evidence="6" id="KW-0067">ATP-binding</keyword>
<dbReference type="AlphaFoldDB" id="A7F912"/>
<evidence type="ECO:0000259" key="9">
    <source>
        <dbReference type="SMART" id="SM00487"/>
    </source>
</evidence>
<keyword evidence="3" id="KW-0863">Zinc-finger</keyword>
<keyword evidence="2" id="KW-0547">Nucleotide-binding</keyword>
<dbReference type="CDD" id="cd18793">
    <property type="entry name" value="SF2_C_SNF"/>
    <property type="match status" value="1"/>
</dbReference>
<dbReference type="CDD" id="cd15489">
    <property type="entry name" value="PHD_SF"/>
    <property type="match status" value="1"/>
</dbReference>
<dbReference type="GO" id="GO:0045944">
    <property type="term" value="P:positive regulation of transcription by RNA polymerase II"/>
    <property type="evidence" value="ECO:0000318"/>
    <property type="project" value="GO_Central"/>
</dbReference>
<dbReference type="InterPro" id="IPR021006">
    <property type="entry name" value="Hda2/3"/>
</dbReference>
<dbReference type="InterPro" id="IPR001965">
    <property type="entry name" value="Znf_PHD"/>
</dbReference>
<dbReference type="Pfam" id="PF11496">
    <property type="entry name" value="HDA2-3"/>
    <property type="match status" value="1"/>
</dbReference>
<evidence type="ECO:0000256" key="7">
    <source>
        <dbReference type="SAM" id="MobiDB-lite"/>
    </source>
</evidence>
<evidence type="ECO:0000313" key="11">
    <source>
        <dbReference type="Proteomes" id="UP000001312"/>
    </source>
</evidence>
<dbReference type="GO" id="GO:0031507">
    <property type="term" value="P:heterochromatin formation"/>
    <property type="evidence" value="ECO:0000318"/>
    <property type="project" value="GO_Central"/>
</dbReference>
<feature type="region of interest" description="Disordered" evidence="7">
    <location>
        <begin position="1025"/>
        <end position="1098"/>
    </location>
</feature>
<evidence type="ECO:0000256" key="5">
    <source>
        <dbReference type="ARBA" id="ARBA00022833"/>
    </source>
</evidence>
<dbReference type="CDD" id="cd17919">
    <property type="entry name" value="DEXHc_Snf"/>
    <property type="match status" value="1"/>
</dbReference>
<dbReference type="Pfam" id="PF00176">
    <property type="entry name" value="SNF2-rel_dom"/>
    <property type="match status" value="1"/>
</dbReference>
<dbReference type="InterPro" id="IPR027417">
    <property type="entry name" value="P-loop_NTPase"/>
</dbReference>
<dbReference type="InterPro" id="IPR049730">
    <property type="entry name" value="SNF2/RAD54-like_C"/>
</dbReference>
<dbReference type="Gene3D" id="3.40.50.300">
    <property type="entry name" value="P-loop containing nucleotide triphosphate hydrolases"/>
    <property type="match status" value="2"/>
</dbReference>
<dbReference type="Gene3D" id="3.30.40.10">
    <property type="entry name" value="Zinc/RING finger domain, C3HC4 (zinc finger)"/>
    <property type="match status" value="1"/>
</dbReference>
<dbReference type="InterPro" id="IPR000330">
    <property type="entry name" value="SNF2_N"/>
</dbReference>
<dbReference type="InterPro" id="IPR011011">
    <property type="entry name" value="Znf_FYVE_PHD"/>
</dbReference>
<keyword evidence="4" id="KW-0378">Hydrolase</keyword>
<evidence type="ECO:0000256" key="2">
    <source>
        <dbReference type="ARBA" id="ARBA00022741"/>
    </source>
</evidence>
<dbReference type="Gene3D" id="3.40.50.10810">
    <property type="entry name" value="Tandem AAA-ATPase domain"/>
    <property type="match status" value="1"/>
</dbReference>
<dbReference type="InterPro" id="IPR014001">
    <property type="entry name" value="Helicase_ATP-bd"/>
</dbReference>
<feature type="domain" description="Zinc finger PHD-type" evidence="8">
    <location>
        <begin position="711"/>
        <end position="757"/>
    </location>
</feature>
<dbReference type="GO" id="GO:0005634">
    <property type="term" value="C:nucleus"/>
    <property type="evidence" value="ECO:0000318"/>
    <property type="project" value="GO_Central"/>
</dbReference>
<sequence length="1098" mass="122629">MEHPQTPSQHGITPRNAQHQLALEDIEQPSAVTYSATQSLHATLSHNHQQPVEPVERAGFSQVTPGNLDQLDRDDDAISYNIPPAKRQMRDRKPNTPSNTTGNGRTPGIRAQDSLKKSKPAKVIDTKAKIREEITNATLAQRKAFLIEKQDYFAPLLQQEERAKLPAFVPYQQLEAQPNGIKATLKPYQLAGLSYMVYLYKNGANGILGDDMGLGKTLQTLSLIQYLKENYPTSVKGKLQRPFLIVCPLSVLGSWMDETEKWTDLRRNLIPHATRKRKHHASQDSLRRDPISLDSDDDIDAGVDLVITTYDCCKSEQSWLKGSSPGVDLGLPPMKEVLLLVSLSPMQKRWYEKLIKKTDREILHELFDNSQESSASTNLALESTSGGHNGEKNRTTWQSLMNLVSQLRKVCNHPYHFEDAEPNLYFPGQHLIESSGKFIVLEKLITEAGGLGLNLAAASEVILLDQDWNPQVTNQAICRAYRVGLKSPPIVYQLVSQGTVEEQMMPRIAKKPYLLAKVTESMEDIYTQARPSSKEKLNGASSGNNSRMPEMDTKQLMTLIRRGAAVISRPEIDINKMLEWDLETTIKVCRDQSADLLVRKDVTNGSNVDEDEFEREWLAERERIQSTLFNGETIEHHRPKSTKYSEGFEPSGSRADRRIGKERTVAMGGYMVSKDSINNDQWEAVKTFSSADAKTSAPKCEKKPDINSQGYCQVCKIEYGSPLIRCKVCPRVYHNECLTDIYQHKAQKFQFACPRHTCKDCKQKAAFVGGMLYRCRWCEKAQCENCIDWKSFKPLGDTLVGLDLLDFAEAPTAFYVHFQDCTAKFEKDGEFKALCAGLEAKWAKEREKMNAVDEGMDVKTKMVLAEKKEDEGSANKLIIIEDDDDDVQAVSVSQPLPESVSHHIGMNMVNGNNNDNGRGRAGPGGYSPTEFGYNSMLSVPRQMAQSVGNYMAGAPAMRASATDMEMVDAQYGYGRNNAQATNRPYFSSGTRRGGHGSFINVPRHSGHPDPYYVSPYGMNTRGFGNMQNIPRQDGYSRQLQHHVSPQGTNPESHGSVGNIPRYSGPPQATIAPTAATSTSKRRGTEEAGTGRSQWNFHG</sequence>
<dbReference type="GO" id="GO:0003682">
    <property type="term" value="F:chromatin binding"/>
    <property type="evidence" value="ECO:0000318"/>
    <property type="project" value="GO_Central"/>
</dbReference>
<dbReference type="GO" id="GO:0000785">
    <property type="term" value="C:chromatin"/>
    <property type="evidence" value="ECO:0000318"/>
    <property type="project" value="GO_Central"/>
</dbReference>
<evidence type="ECO:0000256" key="1">
    <source>
        <dbReference type="ARBA" id="ARBA00022723"/>
    </source>
</evidence>
<evidence type="ECO:0000256" key="6">
    <source>
        <dbReference type="ARBA" id="ARBA00022840"/>
    </source>
</evidence>
<keyword evidence="11" id="KW-1185">Reference proteome</keyword>
<evidence type="ECO:0000256" key="3">
    <source>
        <dbReference type="ARBA" id="ARBA00022771"/>
    </source>
</evidence>
<dbReference type="GO" id="GO:0140750">
    <property type="term" value="F:nucleosome array spacer activity"/>
    <property type="evidence" value="ECO:0000318"/>
    <property type="project" value="GO_Central"/>
</dbReference>
<dbReference type="GeneID" id="5481022"/>
<dbReference type="InterPro" id="IPR038718">
    <property type="entry name" value="SNF2-like_sf"/>
</dbReference>
<dbReference type="InParanoid" id="A7F912"/>
<feature type="region of interest" description="Disordered" evidence="7">
    <location>
        <begin position="62"/>
        <end position="120"/>
    </location>
</feature>
<dbReference type="Proteomes" id="UP000001312">
    <property type="component" value="Unassembled WGS sequence"/>
</dbReference>
<feature type="compositionally biased region" description="Polar residues" evidence="7">
    <location>
        <begin position="95"/>
        <end position="104"/>
    </location>
</feature>
<dbReference type="EMBL" id="CH476649">
    <property type="protein sequence ID" value="EDN99233.1"/>
    <property type="molecule type" value="Genomic_DNA"/>
</dbReference>
<dbReference type="HOGENOM" id="CLU_000315_32_0_1"/>
<feature type="region of interest" description="Disordered" evidence="7">
    <location>
        <begin position="528"/>
        <end position="549"/>
    </location>
</feature>
<feature type="domain" description="Helicase ATP-binding" evidence="9">
    <location>
        <begin position="181"/>
        <end position="432"/>
    </location>
</feature>